<name>A0AAN7FTB5_QUERU</name>
<accession>A0AAN7FTB5</accession>
<evidence type="ECO:0000259" key="2">
    <source>
        <dbReference type="PROSITE" id="PS50181"/>
    </source>
</evidence>
<dbReference type="PANTHER" id="PTHR32278:SF11">
    <property type="entry name" value="F-BOX DOMAIN-CONTAINING PROTEIN"/>
    <property type="match status" value="1"/>
</dbReference>
<dbReference type="Pfam" id="PF14299">
    <property type="entry name" value="PP2"/>
    <property type="match status" value="1"/>
</dbReference>
<dbReference type="CDD" id="cd22162">
    <property type="entry name" value="F-box_AtSKIP3-like"/>
    <property type="match status" value="1"/>
</dbReference>
<proteinExistence type="predicted"/>
<dbReference type="Proteomes" id="UP001324115">
    <property type="component" value="Unassembled WGS sequence"/>
</dbReference>
<dbReference type="Pfam" id="PF00646">
    <property type="entry name" value="F-box"/>
    <property type="match status" value="1"/>
</dbReference>
<gene>
    <name evidence="3" type="ORF">RGQ29_014793</name>
</gene>
<dbReference type="InterPro" id="IPR001810">
    <property type="entry name" value="F-box_dom"/>
</dbReference>
<dbReference type="InterPro" id="IPR036047">
    <property type="entry name" value="F-box-like_dom_sf"/>
</dbReference>
<evidence type="ECO:0000256" key="1">
    <source>
        <dbReference type="SAM" id="MobiDB-lite"/>
    </source>
</evidence>
<dbReference type="PROSITE" id="PS50181">
    <property type="entry name" value="FBOX"/>
    <property type="match status" value="1"/>
</dbReference>
<keyword evidence="4" id="KW-1185">Reference proteome</keyword>
<protein>
    <recommendedName>
        <fullName evidence="2">F-box domain-containing protein</fullName>
    </recommendedName>
</protein>
<evidence type="ECO:0000313" key="4">
    <source>
        <dbReference type="Proteomes" id="UP001324115"/>
    </source>
</evidence>
<dbReference type="InterPro" id="IPR025886">
    <property type="entry name" value="PP2-like"/>
</dbReference>
<dbReference type="EMBL" id="JAXUIC010000003">
    <property type="protein sequence ID" value="KAK4596896.1"/>
    <property type="molecule type" value="Genomic_DNA"/>
</dbReference>
<dbReference type="AlphaFoldDB" id="A0AAN7FTB5"/>
<dbReference type="Gene3D" id="1.20.1280.50">
    <property type="match status" value="1"/>
</dbReference>
<reference evidence="3 4" key="1">
    <citation type="journal article" date="2023" name="G3 (Bethesda)">
        <title>A haplotype-resolved chromosome-scale genome for Quercus rubra L. provides insights into the genetics of adaptive traits for red oak species.</title>
        <authorList>
            <person name="Kapoor B."/>
            <person name="Jenkins J."/>
            <person name="Schmutz J."/>
            <person name="Zhebentyayeva T."/>
            <person name="Kuelheim C."/>
            <person name="Coggeshall M."/>
            <person name="Heim C."/>
            <person name="Lasky J.R."/>
            <person name="Leites L."/>
            <person name="Islam-Faridi N."/>
            <person name="Romero-Severson J."/>
            <person name="DeLeo V.L."/>
            <person name="Lucas S.M."/>
            <person name="Lazic D."/>
            <person name="Gailing O."/>
            <person name="Carlson J."/>
            <person name="Staton M."/>
        </authorList>
    </citation>
    <scope>NUCLEOTIDE SEQUENCE [LARGE SCALE GENOMIC DNA]</scope>
    <source>
        <strain evidence="3">Pseudo-F2</strain>
    </source>
</reference>
<feature type="domain" description="F-box" evidence="2">
    <location>
        <begin position="3"/>
        <end position="49"/>
    </location>
</feature>
<dbReference type="SUPFAM" id="SSF81383">
    <property type="entry name" value="F-box domain"/>
    <property type="match status" value="1"/>
</dbReference>
<dbReference type="PANTHER" id="PTHR32278">
    <property type="entry name" value="F-BOX DOMAIN-CONTAINING PROTEIN"/>
    <property type="match status" value="1"/>
</dbReference>
<sequence length="310" mass="34881">MREINLDLLPEDCFAHIMSLTSPQDVCRSAFLSSLIRYMADSDTVWEKFLPSNYEEILSRLVSPLAYSSKKELFSRLSKPQLIDGGRKIFSVEISSNKKCYMLGARELSIKWASHPLYWCWKPLSQSRFAEVAELRTISWLQIEGLLSTRLLSPRTSYGAYLIVNFADRAYGLDSLPSEVSLEVGNFKSQGTVYLSRPKIEKQSLESIPSVNRIKAMKSKVFQERQAGPGERKDGWIEIKLGVLQSETGLYGALRGGDGVRKLSPSCRVGKDGARQNLAGRGRGRGRRPHPSGPPHCLPYIFIMMKVMGR</sequence>
<organism evidence="3 4">
    <name type="scientific">Quercus rubra</name>
    <name type="common">Northern red oak</name>
    <name type="synonym">Quercus borealis</name>
    <dbReference type="NCBI Taxonomy" id="3512"/>
    <lineage>
        <taxon>Eukaryota</taxon>
        <taxon>Viridiplantae</taxon>
        <taxon>Streptophyta</taxon>
        <taxon>Embryophyta</taxon>
        <taxon>Tracheophyta</taxon>
        <taxon>Spermatophyta</taxon>
        <taxon>Magnoliopsida</taxon>
        <taxon>eudicotyledons</taxon>
        <taxon>Gunneridae</taxon>
        <taxon>Pentapetalae</taxon>
        <taxon>rosids</taxon>
        <taxon>fabids</taxon>
        <taxon>Fagales</taxon>
        <taxon>Fagaceae</taxon>
        <taxon>Quercus</taxon>
    </lineage>
</organism>
<evidence type="ECO:0000313" key="3">
    <source>
        <dbReference type="EMBL" id="KAK4596896.1"/>
    </source>
</evidence>
<comment type="caution">
    <text evidence="3">The sequence shown here is derived from an EMBL/GenBank/DDBJ whole genome shotgun (WGS) entry which is preliminary data.</text>
</comment>
<feature type="region of interest" description="Disordered" evidence="1">
    <location>
        <begin position="269"/>
        <end position="295"/>
    </location>
</feature>